<dbReference type="Proteomes" id="UP000182841">
    <property type="component" value="Unassembled WGS sequence"/>
</dbReference>
<sequence>MNHGNTSLPTLTDRVAALAEVERAVRQVAANCSYRPGDGCDFCNGVDAALEQVRRLAAEAQRTESVPPAGAQDREAPTHPAYLRAVVLSALAGCGVQVPAARAQAAAETVLVHLADAQQPGGGAVRVTSGSSERRDRYAAAVRHLHETGGLYALDAGEDGRIADAVTPVADAEQHAVYRLLSESRIREARLREENEGLDEALRGAISAAEKDSARLRGERDRAREVEVRLENQLAAILGECDAIDSDVHGKNPVALAGMRDAVARIRAVHDDEPTPGPAPTALKHRGGNAEDCPACHDTNPPYPFLCPGPGSEEPPC</sequence>
<feature type="region of interest" description="Disordered" evidence="2">
    <location>
        <begin position="270"/>
        <end position="293"/>
    </location>
</feature>
<evidence type="ECO:0000256" key="1">
    <source>
        <dbReference type="SAM" id="Coils"/>
    </source>
</evidence>
<proteinExistence type="predicted"/>
<protein>
    <submittedName>
        <fullName evidence="3">Uncharacterized protein</fullName>
    </submittedName>
</protein>
<dbReference type="OrthoDB" id="4325290at2"/>
<evidence type="ECO:0000256" key="2">
    <source>
        <dbReference type="SAM" id="MobiDB-lite"/>
    </source>
</evidence>
<evidence type="ECO:0000313" key="4">
    <source>
        <dbReference type="Proteomes" id="UP000182841"/>
    </source>
</evidence>
<gene>
    <name evidence="3" type="ORF">SAMN05421870_107293</name>
</gene>
<dbReference type="EMBL" id="FOGO01000007">
    <property type="protein sequence ID" value="SES03996.1"/>
    <property type="molecule type" value="Genomic_DNA"/>
</dbReference>
<dbReference type="AlphaFoldDB" id="A0A1H9U3H7"/>
<feature type="coiled-coil region" evidence="1">
    <location>
        <begin position="206"/>
        <end position="233"/>
    </location>
</feature>
<dbReference type="RefSeq" id="WP_075001205.1">
    <property type="nucleotide sequence ID" value="NZ_FOGO01000007.1"/>
</dbReference>
<reference evidence="4" key="1">
    <citation type="submission" date="2016-10" db="EMBL/GenBank/DDBJ databases">
        <authorList>
            <person name="Varghese N."/>
            <person name="Submissions S."/>
        </authorList>
    </citation>
    <scope>NUCLEOTIDE SEQUENCE [LARGE SCALE GENOMIC DNA]</scope>
    <source>
        <strain evidence="4">CGMCC 4.6825</strain>
    </source>
</reference>
<keyword evidence="1" id="KW-0175">Coiled coil</keyword>
<keyword evidence="4" id="KW-1185">Reference proteome</keyword>
<name>A0A1H9U3H7_9ACTN</name>
<accession>A0A1H9U3H7</accession>
<evidence type="ECO:0000313" key="3">
    <source>
        <dbReference type="EMBL" id="SES03996.1"/>
    </source>
</evidence>
<organism evidence="3 4">
    <name type="scientific">Streptomyces qinglanensis</name>
    <dbReference type="NCBI Taxonomy" id="943816"/>
    <lineage>
        <taxon>Bacteria</taxon>
        <taxon>Bacillati</taxon>
        <taxon>Actinomycetota</taxon>
        <taxon>Actinomycetes</taxon>
        <taxon>Kitasatosporales</taxon>
        <taxon>Streptomycetaceae</taxon>
        <taxon>Streptomyces</taxon>
    </lineage>
</organism>